<evidence type="ECO:0000313" key="3">
    <source>
        <dbReference type="Proteomes" id="UP000238430"/>
    </source>
</evidence>
<feature type="transmembrane region" description="Helical" evidence="1">
    <location>
        <begin position="9"/>
        <end position="27"/>
    </location>
</feature>
<name>A0A2T1NIQ1_9FLAO</name>
<keyword evidence="3" id="KW-1185">Reference proteome</keyword>
<keyword evidence="1" id="KW-1133">Transmembrane helix</keyword>
<keyword evidence="1" id="KW-0812">Transmembrane</keyword>
<organism evidence="2 3">
    <name type="scientific">Mesoflavibacter zeaxanthinifaciens subsp. sabulilitoris</name>
    <dbReference type="NCBI Taxonomy" id="1520893"/>
    <lineage>
        <taxon>Bacteria</taxon>
        <taxon>Pseudomonadati</taxon>
        <taxon>Bacteroidota</taxon>
        <taxon>Flavobacteriia</taxon>
        <taxon>Flavobacteriales</taxon>
        <taxon>Flavobacteriaceae</taxon>
        <taxon>Mesoflavibacter</taxon>
    </lineage>
</organism>
<dbReference type="RefSeq" id="WP_106677484.1">
    <property type="nucleotide sequence ID" value="NZ_JACHWV010000005.1"/>
</dbReference>
<keyword evidence="1" id="KW-0472">Membrane</keyword>
<evidence type="ECO:0000256" key="1">
    <source>
        <dbReference type="SAM" id="Phobius"/>
    </source>
</evidence>
<gene>
    <name evidence="2" type="ORF">C7H61_04575</name>
</gene>
<accession>A0A2T1NIQ1</accession>
<sequence>MTKKNIKKGAILSILFFLPVIFLLFLYPSTNNYNPLDVVHEDVLDFSNLSSAKTDINLKDHITVLGFLGEDPESKIVETSNLKELIYDKFQGFKKFQIVMIVAEGTEDKTERLSKELSKFEPLEYWHFVSLNNSDIKKLFNSLRSSQVLDYNHAISNVFIVDKDLNQRGRFDDRSKREIKREEKPYILTSYNATMVSELKNKLAAEDLRVLFTEYRQKRKGEFNSTVRRAEDLKGEQNE</sequence>
<proteinExistence type="predicted"/>
<protein>
    <submittedName>
        <fullName evidence="2">Uncharacterized protein</fullName>
    </submittedName>
</protein>
<dbReference type="Proteomes" id="UP000238430">
    <property type="component" value="Unassembled WGS sequence"/>
</dbReference>
<comment type="caution">
    <text evidence="2">The sequence shown here is derived from an EMBL/GenBank/DDBJ whole genome shotgun (WGS) entry which is preliminary data.</text>
</comment>
<dbReference type="Gene3D" id="3.40.30.10">
    <property type="entry name" value="Glutaredoxin"/>
    <property type="match status" value="1"/>
</dbReference>
<evidence type="ECO:0000313" key="2">
    <source>
        <dbReference type="EMBL" id="PSG92720.1"/>
    </source>
</evidence>
<reference evidence="2 3" key="1">
    <citation type="submission" date="2018-03" db="EMBL/GenBank/DDBJ databases">
        <title>Mesoflavibacter sp. HG37 and Mesoflavibacter sp. HG96 sp.nov., two marine bacteria isolated from seawater of Western Pacific Ocean.</title>
        <authorList>
            <person name="Cheng H."/>
            <person name="Wu Y.-H."/>
            <person name="Guo L.-L."/>
            <person name="Xu X.-W."/>
        </authorList>
    </citation>
    <scope>NUCLEOTIDE SEQUENCE [LARGE SCALE GENOMIC DNA]</scope>
    <source>
        <strain evidence="2 3">KCTC 42117</strain>
    </source>
</reference>
<dbReference type="OrthoDB" id="1437325at2"/>
<dbReference type="AlphaFoldDB" id="A0A2T1NIQ1"/>
<dbReference type="EMBL" id="PXOT01000018">
    <property type="protein sequence ID" value="PSG92720.1"/>
    <property type="molecule type" value="Genomic_DNA"/>
</dbReference>